<protein>
    <submittedName>
        <fullName evidence="1">Uncharacterized protein</fullName>
    </submittedName>
</protein>
<reference evidence="1" key="1">
    <citation type="submission" date="2014-09" db="EMBL/GenBank/DDBJ databases">
        <authorList>
            <person name="Magalhaes I.L.F."/>
            <person name="Oliveira U."/>
            <person name="Santos F.R."/>
            <person name="Vidigal T.H.D.A."/>
            <person name="Brescovit A.D."/>
            <person name="Santos A.J."/>
        </authorList>
    </citation>
    <scope>NUCLEOTIDE SEQUENCE</scope>
    <source>
        <tissue evidence="1">Shoot tissue taken approximately 20 cm above the soil surface</tissue>
    </source>
</reference>
<name>A0A0A9D5Q6_ARUDO</name>
<accession>A0A0A9D5Q6</accession>
<reference evidence="1" key="2">
    <citation type="journal article" date="2015" name="Data Brief">
        <title>Shoot transcriptome of the giant reed, Arundo donax.</title>
        <authorList>
            <person name="Barrero R.A."/>
            <person name="Guerrero F.D."/>
            <person name="Moolhuijzen P."/>
            <person name="Goolsby J.A."/>
            <person name="Tidwell J."/>
            <person name="Bellgard S.E."/>
            <person name="Bellgard M.I."/>
        </authorList>
    </citation>
    <scope>NUCLEOTIDE SEQUENCE</scope>
    <source>
        <tissue evidence="1">Shoot tissue taken approximately 20 cm above the soil surface</tissue>
    </source>
</reference>
<sequence length="84" mass="9974">MLLGKYYGWCENHSLMSCRYNCEYSTHCNFRFAKTHISTDQSIHRCFPFRQVFLNIYKSLPSELRHLPSISSLLRTFSPVYNST</sequence>
<evidence type="ECO:0000313" key="1">
    <source>
        <dbReference type="EMBL" id="JAD83101.1"/>
    </source>
</evidence>
<dbReference type="EMBL" id="GBRH01214794">
    <property type="protein sequence ID" value="JAD83101.1"/>
    <property type="molecule type" value="Transcribed_RNA"/>
</dbReference>
<dbReference type="AlphaFoldDB" id="A0A0A9D5Q6"/>
<organism evidence="1">
    <name type="scientific">Arundo donax</name>
    <name type="common">Giant reed</name>
    <name type="synonym">Donax arundinaceus</name>
    <dbReference type="NCBI Taxonomy" id="35708"/>
    <lineage>
        <taxon>Eukaryota</taxon>
        <taxon>Viridiplantae</taxon>
        <taxon>Streptophyta</taxon>
        <taxon>Embryophyta</taxon>
        <taxon>Tracheophyta</taxon>
        <taxon>Spermatophyta</taxon>
        <taxon>Magnoliopsida</taxon>
        <taxon>Liliopsida</taxon>
        <taxon>Poales</taxon>
        <taxon>Poaceae</taxon>
        <taxon>PACMAD clade</taxon>
        <taxon>Arundinoideae</taxon>
        <taxon>Arundineae</taxon>
        <taxon>Arundo</taxon>
    </lineage>
</organism>
<proteinExistence type="predicted"/>